<dbReference type="InterPro" id="IPR023393">
    <property type="entry name" value="START-like_dom_sf"/>
</dbReference>
<dbReference type="Pfam" id="PF10604">
    <property type="entry name" value="Polyketide_cyc2"/>
    <property type="match status" value="1"/>
</dbReference>
<keyword evidence="2" id="KW-1185">Reference proteome</keyword>
<gene>
    <name evidence="1" type="ORF">GQS65_08200</name>
</gene>
<dbReference type="Gene3D" id="3.30.530.20">
    <property type="match status" value="1"/>
</dbReference>
<evidence type="ECO:0000313" key="2">
    <source>
        <dbReference type="Proteomes" id="UP000451471"/>
    </source>
</evidence>
<dbReference type="RefSeq" id="WP_158204149.1">
    <property type="nucleotide sequence ID" value="NZ_WSZK01000015.1"/>
</dbReference>
<proteinExistence type="predicted"/>
<name>A0A6B0GS28_9EURY</name>
<dbReference type="InterPro" id="IPR019587">
    <property type="entry name" value="Polyketide_cyclase/dehydratase"/>
</dbReference>
<organism evidence="1 2">
    <name type="scientific">Halomarina oriensis</name>
    <dbReference type="NCBI Taxonomy" id="671145"/>
    <lineage>
        <taxon>Archaea</taxon>
        <taxon>Methanobacteriati</taxon>
        <taxon>Methanobacteriota</taxon>
        <taxon>Stenosarchaea group</taxon>
        <taxon>Halobacteria</taxon>
        <taxon>Halobacteriales</taxon>
        <taxon>Natronomonadaceae</taxon>
        <taxon>Halomarina</taxon>
    </lineage>
</organism>
<accession>A0A6B0GS28</accession>
<reference evidence="1 2" key="1">
    <citation type="submission" date="2019-12" db="EMBL/GenBank/DDBJ databases">
        <title>Halocatena pleomorpha gen. nov. sp. nov., an extremely halophilic archaeon of family Halobacteriaceae isolated from saltpan soil.</title>
        <authorList>
            <person name="Pal Y."/>
            <person name="Verma A."/>
            <person name="Krishnamurthi S."/>
            <person name="Kumar P."/>
        </authorList>
    </citation>
    <scope>NUCLEOTIDE SEQUENCE [LARGE SCALE GENOMIC DNA]</scope>
    <source>
        <strain evidence="1 2">JCM 16495</strain>
    </source>
</reference>
<protein>
    <submittedName>
        <fullName evidence="1">SRPBCC family protein</fullName>
    </submittedName>
</protein>
<dbReference type="SUPFAM" id="SSF55961">
    <property type="entry name" value="Bet v1-like"/>
    <property type="match status" value="1"/>
</dbReference>
<comment type="caution">
    <text evidence="1">The sequence shown here is derived from an EMBL/GenBank/DDBJ whole genome shotgun (WGS) entry which is preliminary data.</text>
</comment>
<evidence type="ECO:0000313" key="1">
    <source>
        <dbReference type="EMBL" id="MWG34468.1"/>
    </source>
</evidence>
<dbReference type="OrthoDB" id="262877at2157"/>
<dbReference type="EMBL" id="WSZK01000015">
    <property type="protein sequence ID" value="MWG34468.1"/>
    <property type="molecule type" value="Genomic_DNA"/>
</dbReference>
<dbReference type="Proteomes" id="UP000451471">
    <property type="component" value="Unassembled WGS sequence"/>
</dbReference>
<dbReference type="AlphaFoldDB" id="A0A6B0GS28"/>
<sequence>MRTVEASRFVAAPPSVVARVLTPEAVIEAEGSFDVQEVAEGDADAEGDGETLVRAARAGLSMVFAFEDREDGLRYEQLDGPLETLTTTIDYRPENEGTRLTAESTLEAGIGPMERLAGWKRRGELKRALRNLDKQC</sequence>